<proteinExistence type="predicted"/>
<reference evidence="5" key="1">
    <citation type="submission" date="2023-03" db="EMBL/GenBank/DDBJ databases">
        <title>Actinorhabdospora filicis NBRC 111898.</title>
        <authorList>
            <person name="Ichikawa N."/>
            <person name="Sato H."/>
            <person name="Tonouchi N."/>
        </authorList>
    </citation>
    <scope>NUCLEOTIDE SEQUENCE</scope>
    <source>
        <strain evidence="5">NBRC 111898</strain>
    </source>
</reference>
<keyword evidence="3" id="KW-0472">Membrane</keyword>
<accession>A0A9W6W8R9</accession>
<evidence type="ECO:0000313" key="5">
    <source>
        <dbReference type="EMBL" id="GLZ76761.1"/>
    </source>
</evidence>
<dbReference type="EMBL" id="BSTX01000001">
    <property type="protein sequence ID" value="GLZ76761.1"/>
    <property type="molecule type" value="Genomic_DNA"/>
</dbReference>
<dbReference type="Gene3D" id="3.60.21.10">
    <property type="match status" value="1"/>
</dbReference>
<dbReference type="AlphaFoldDB" id="A0A9W6W8R9"/>
<dbReference type="GO" id="GO:0009245">
    <property type="term" value="P:lipid A biosynthetic process"/>
    <property type="evidence" value="ECO:0007669"/>
    <property type="project" value="TreeGrafter"/>
</dbReference>
<gene>
    <name evidence="5" type="ORF">Afil01_15680</name>
</gene>
<feature type="domain" description="Calcineurin-like phosphoesterase" evidence="4">
    <location>
        <begin position="150"/>
        <end position="316"/>
    </location>
</feature>
<keyword evidence="1" id="KW-0479">Metal-binding</keyword>
<keyword evidence="3" id="KW-1133">Transmembrane helix</keyword>
<evidence type="ECO:0000313" key="6">
    <source>
        <dbReference type="Proteomes" id="UP001165079"/>
    </source>
</evidence>
<feature type="transmembrane region" description="Helical" evidence="3">
    <location>
        <begin position="6"/>
        <end position="23"/>
    </location>
</feature>
<dbReference type="PANTHER" id="PTHR31302">
    <property type="entry name" value="TRANSMEMBRANE PROTEIN WITH METALLOPHOSPHOESTERASE DOMAIN-RELATED"/>
    <property type="match status" value="1"/>
</dbReference>
<feature type="transmembrane region" description="Helical" evidence="3">
    <location>
        <begin position="62"/>
        <end position="83"/>
    </location>
</feature>
<feature type="transmembrane region" description="Helical" evidence="3">
    <location>
        <begin position="35"/>
        <end position="56"/>
    </location>
</feature>
<dbReference type="SUPFAM" id="SSF56300">
    <property type="entry name" value="Metallo-dependent phosphatases"/>
    <property type="match status" value="1"/>
</dbReference>
<dbReference type="GO" id="GO:0046872">
    <property type="term" value="F:metal ion binding"/>
    <property type="evidence" value="ECO:0007669"/>
    <property type="project" value="UniProtKB-KW"/>
</dbReference>
<keyword evidence="3" id="KW-0812">Transmembrane</keyword>
<keyword evidence="6" id="KW-1185">Reference proteome</keyword>
<dbReference type="Pfam" id="PF00149">
    <property type="entry name" value="Metallophos"/>
    <property type="match status" value="1"/>
</dbReference>
<evidence type="ECO:0000256" key="2">
    <source>
        <dbReference type="ARBA" id="ARBA00022801"/>
    </source>
</evidence>
<dbReference type="InterPro" id="IPR004843">
    <property type="entry name" value="Calcineurin-like_PHP"/>
</dbReference>
<comment type="caution">
    <text evidence="5">The sequence shown here is derived from an EMBL/GenBank/DDBJ whole genome shotgun (WGS) entry which is preliminary data.</text>
</comment>
<dbReference type="GO" id="GO:0008758">
    <property type="term" value="F:UDP-2,3-diacylglucosamine hydrolase activity"/>
    <property type="evidence" value="ECO:0007669"/>
    <property type="project" value="TreeGrafter"/>
</dbReference>
<dbReference type="RefSeq" id="WP_285661922.1">
    <property type="nucleotide sequence ID" value="NZ_BSTX01000001.1"/>
</dbReference>
<name>A0A9W6W8R9_9ACTN</name>
<evidence type="ECO:0000256" key="1">
    <source>
        <dbReference type="ARBA" id="ARBA00022723"/>
    </source>
</evidence>
<feature type="transmembrane region" description="Helical" evidence="3">
    <location>
        <begin position="103"/>
        <end position="128"/>
    </location>
</feature>
<organism evidence="5 6">
    <name type="scientific">Actinorhabdospora filicis</name>
    <dbReference type="NCBI Taxonomy" id="1785913"/>
    <lineage>
        <taxon>Bacteria</taxon>
        <taxon>Bacillati</taxon>
        <taxon>Actinomycetota</taxon>
        <taxon>Actinomycetes</taxon>
        <taxon>Micromonosporales</taxon>
        <taxon>Micromonosporaceae</taxon>
        <taxon>Actinorhabdospora</taxon>
    </lineage>
</organism>
<evidence type="ECO:0000259" key="4">
    <source>
        <dbReference type="Pfam" id="PF00149"/>
    </source>
</evidence>
<sequence>MGFLVLAAVVIAAAHYYLWRRLVVDTTRPGRWRRVFTWAVAGIASVLLLTLTAGRFMDLTWLAWPGYVWVALMFYLTLILAVLEIPRLVARKTVAVDEDRRRLLGRGVALAAGVGAATTVGFGIASALGPPEVTRVPIALPRLDPRVRGLRIAVVSDIHLGPLTGIGHTERIVRLINESEADIVTIVGDLVDGTVAELGDLARPLADLERPSYFVTGNHEYFTRGGPQQWVDELERLGVRCLRNERVEITHGGGVFDLAGINDLGGRAFAEPPDLSRALDGRVPDRAVVLLAHQPVQVGDAAGHGVDLQLSGHTHGGQLWPFGAVVKAQQGAVAGLSEVDGTQLFVTRGAGYWGPPVRVGAPPEITVVELT</sequence>
<keyword evidence="2" id="KW-0378">Hydrolase</keyword>
<dbReference type="Proteomes" id="UP001165079">
    <property type="component" value="Unassembled WGS sequence"/>
</dbReference>
<dbReference type="CDD" id="cd07385">
    <property type="entry name" value="MPP_YkuE_C"/>
    <property type="match status" value="1"/>
</dbReference>
<dbReference type="InterPro" id="IPR051158">
    <property type="entry name" value="Metallophosphoesterase_sf"/>
</dbReference>
<evidence type="ECO:0000256" key="3">
    <source>
        <dbReference type="SAM" id="Phobius"/>
    </source>
</evidence>
<protein>
    <submittedName>
        <fullName evidence="5">Metallophosphatase</fullName>
    </submittedName>
</protein>
<dbReference type="GO" id="GO:0016020">
    <property type="term" value="C:membrane"/>
    <property type="evidence" value="ECO:0007669"/>
    <property type="project" value="GOC"/>
</dbReference>
<dbReference type="PANTHER" id="PTHR31302:SF31">
    <property type="entry name" value="PHOSPHODIESTERASE YAEI"/>
    <property type="match status" value="1"/>
</dbReference>
<dbReference type="InterPro" id="IPR029052">
    <property type="entry name" value="Metallo-depent_PP-like"/>
</dbReference>